<proteinExistence type="predicted"/>
<evidence type="ECO:0000313" key="2">
    <source>
        <dbReference type="EMBL" id="KTG11497.1"/>
    </source>
</evidence>
<feature type="compositionally biased region" description="Acidic residues" evidence="1">
    <location>
        <begin position="432"/>
        <end position="442"/>
    </location>
</feature>
<gene>
    <name evidence="2" type="ORF">AUR64_03845</name>
</gene>
<feature type="compositionally biased region" description="Polar residues" evidence="1">
    <location>
        <begin position="414"/>
        <end position="431"/>
    </location>
</feature>
<accession>A0A0W1RDC2</accession>
<dbReference type="Proteomes" id="UP000054387">
    <property type="component" value="Unassembled WGS sequence"/>
</dbReference>
<sequence>MLHVDKDDDLMSILSERIPEFYKEQFDEELSGAEEFKQLRDDIKQSPQTVANNATSGAILNLRQRGYNASASEQGQEDEICEFVREKLQLLVERGEYAQEIKFVTEGSYKQNDFLHVFENSISVSEAVGAINQELWREIRNRYGTASLDDVLEDVGSKFTDTRPVIVFEDFSIAAMEAEKLRNYMERDKGSDNWDFIVAGTRDSTDILHTRTAEDRFEFYQTNKADSNNVLFLDEGSAVNFVRPYLGYIKSQDGSVRYERDEEADTFRLMEPKEGSLCAQCGFCDDSFRDLFPFNETFLQRIYSGLSTSEQSPREFIMKIFEVLQDYYDGIVEAPSSSRGLRLLDHDLAASDEVYERAEQFADLAKWYGENKNGKIAVDRRFGEAFGLVEPAADDDNLPGPITASETEIYIPASGSQPQPTIGTGSSSDQTTDPDPEPEPEPEPQVSRVQRIIEDHNGQIDSWREAPWERKETDHYIKLGLKDAIDRLTDGFSLYEGTSLVYNLSGQKYPFVYPGSDESPDTDQIIINPEEFRRSDLRRLLEFGVYRDEDPRNADYDKLLEQCGTQLTEYALRWRQTIVDNYLEGSSILYKRHARYDFTDFALSTYAYLVMLDSPWEKVTPEKINEEFGADGQPSLDTELGNRLRKLLDPDQYSHVTELFENVEFVEELLGELLGVSSNSLDVPEVRQRIERASPHDVFSMLGRGQIQNIETRVRFEKSRSRTKLRKLANTAYDFRRSLDDVGEHHFDSEAIEVAKDNFQALSMTKVSEIVESLSTYGKEVNQDLLESLRKFENRSQTDVDKAAEGAQLANQLHQGSDFARVHAAVASQKVTGCDVLSTFRDITIVEQGSTTSIGAKFISAGEHYVDE</sequence>
<reference evidence="2 3" key="1">
    <citation type="submission" date="2015-12" db="EMBL/GenBank/DDBJ databases">
        <title>Haloprofundus marisrubri gen. nov., sp. nov., an extremely halophilic archaeon isolated from the Discovery deep brine-seawater interface in the Red Sea.</title>
        <authorList>
            <person name="Zhang G."/>
            <person name="Stingl U."/>
            <person name="Rashid M."/>
        </authorList>
    </citation>
    <scope>NUCLEOTIDE SEQUENCE [LARGE SCALE GENOMIC DNA]</scope>
    <source>
        <strain evidence="2 3">SB9</strain>
    </source>
</reference>
<evidence type="ECO:0000313" key="3">
    <source>
        <dbReference type="Proteomes" id="UP000054387"/>
    </source>
</evidence>
<comment type="caution">
    <text evidence="2">The sequence shown here is derived from an EMBL/GenBank/DDBJ whole genome shotgun (WGS) entry which is preliminary data.</text>
</comment>
<organism evidence="2 3">
    <name type="scientific">Haloprofundus marisrubri</name>
    <dbReference type="NCBI Taxonomy" id="1514971"/>
    <lineage>
        <taxon>Archaea</taxon>
        <taxon>Methanobacteriati</taxon>
        <taxon>Methanobacteriota</taxon>
        <taxon>Stenosarchaea group</taxon>
        <taxon>Halobacteria</taxon>
        <taxon>Halobacteriales</taxon>
        <taxon>Haloferacaceae</taxon>
        <taxon>Haloprofundus</taxon>
    </lineage>
</organism>
<feature type="region of interest" description="Disordered" evidence="1">
    <location>
        <begin position="412"/>
        <end position="446"/>
    </location>
</feature>
<evidence type="ECO:0000256" key="1">
    <source>
        <dbReference type="SAM" id="MobiDB-lite"/>
    </source>
</evidence>
<dbReference type="EMBL" id="LOPU01000004">
    <property type="protein sequence ID" value="KTG11497.1"/>
    <property type="molecule type" value="Genomic_DNA"/>
</dbReference>
<keyword evidence="3" id="KW-1185">Reference proteome</keyword>
<dbReference type="AlphaFoldDB" id="A0A0W1RDC2"/>
<name>A0A0W1RDC2_9EURY</name>
<protein>
    <submittedName>
        <fullName evidence="2">Uncharacterized protein</fullName>
    </submittedName>
</protein>